<dbReference type="GO" id="GO:0042910">
    <property type="term" value="F:xenobiotic transmembrane transporter activity"/>
    <property type="evidence" value="ECO:0007669"/>
    <property type="project" value="InterPro"/>
</dbReference>
<dbReference type="InterPro" id="IPR002528">
    <property type="entry name" value="MATE_fam"/>
</dbReference>
<keyword evidence="2" id="KW-0812">Transmembrane</keyword>
<keyword evidence="4" id="KW-1185">Reference proteome</keyword>
<proteinExistence type="inferred from homology"/>
<keyword evidence="2" id="KW-0472">Membrane</keyword>
<feature type="transmembrane region" description="Helical" evidence="2">
    <location>
        <begin position="431"/>
        <end position="454"/>
    </location>
</feature>
<dbReference type="GO" id="GO:0015297">
    <property type="term" value="F:antiporter activity"/>
    <property type="evidence" value="ECO:0007669"/>
    <property type="project" value="InterPro"/>
</dbReference>
<reference evidence="3 4" key="1">
    <citation type="journal article" date="2024" name="Science">
        <title>Giant polyketide synthase enzymes in the biosynthesis of giant marine polyether toxins.</title>
        <authorList>
            <person name="Fallon T.R."/>
            <person name="Shende V.V."/>
            <person name="Wierzbicki I.H."/>
            <person name="Pendleton A.L."/>
            <person name="Watervoot N.F."/>
            <person name="Auber R.P."/>
            <person name="Gonzalez D.J."/>
            <person name="Wisecaver J.H."/>
            <person name="Moore B.S."/>
        </authorList>
    </citation>
    <scope>NUCLEOTIDE SEQUENCE [LARGE SCALE GENOMIC DNA]</scope>
    <source>
        <strain evidence="3 4">12B1</strain>
    </source>
</reference>
<gene>
    <name evidence="3" type="ORF">AB1Y20_023381</name>
</gene>
<evidence type="ECO:0000313" key="3">
    <source>
        <dbReference type="EMBL" id="KAL1519892.1"/>
    </source>
</evidence>
<evidence type="ECO:0000256" key="2">
    <source>
        <dbReference type="SAM" id="Phobius"/>
    </source>
</evidence>
<dbReference type="Proteomes" id="UP001515480">
    <property type="component" value="Unassembled WGS sequence"/>
</dbReference>
<dbReference type="EMBL" id="JBGBPQ010000009">
    <property type="protein sequence ID" value="KAL1519892.1"/>
    <property type="molecule type" value="Genomic_DNA"/>
</dbReference>
<evidence type="ECO:0000256" key="1">
    <source>
        <dbReference type="ARBA" id="ARBA00010199"/>
    </source>
</evidence>
<protein>
    <recommendedName>
        <fullName evidence="5">Protein DETOXIFICATION</fullName>
    </recommendedName>
</protein>
<dbReference type="AlphaFoldDB" id="A0AB34JGH2"/>
<feature type="transmembrane region" description="Helical" evidence="2">
    <location>
        <begin position="109"/>
        <end position="131"/>
    </location>
</feature>
<feature type="transmembrane region" description="Helical" evidence="2">
    <location>
        <begin position="175"/>
        <end position="196"/>
    </location>
</feature>
<dbReference type="PANTHER" id="PTHR11206">
    <property type="entry name" value="MULTIDRUG RESISTANCE PROTEIN"/>
    <property type="match status" value="1"/>
</dbReference>
<feature type="transmembrane region" description="Helical" evidence="2">
    <location>
        <begin position="249"/>
        <end position="267"/>
    </location>
</feature>
<feature type="transmembrane region" description="Helical" evidence="2">
    <location>
        <begin position="406"/>
        <end position="425"/>
    </location>
</feature>
<comment type="caution">
    <text evidence="3">The sequence shown here is derived from an EMBL/GenBank/DDBJ whole genome shotgun (WGS) entry which is preliminary data.</text>
</comment>
<feature type="transmembrane region" description="Helical" evidence="2">
    <location>
        <begin position="202"/>
        <end position="228"/>
    </location>
</feature>
<feature type="transmembrane region" description="Helical" evidence="2">
    <location>
        <begin position="329"/>
        <end position="350"/>
    </location>
</feature>
<organism evidence="3 4">
    <name type="scientific">Prymnesium parvum</name>
    <name type="common">Toxic golden alga</name>
    <dbReference type="NCBI Taxonomy" id="97485"/>
    <lineage>
        <taxon>Eukaryota</taxon>
        <taxon>Haptista</taxon>
        <taxon>Haptophyta</taxon>
        <taxon>Prymnesiophyceae</taxon>
        <taxon>Prymnesiales</taxon>
        <taxon>Prymnesiaceae</taxon>
        <taxon>Prymnesium</taxon>
    </lineage>
</organism>
<comment type="similarity">
    <text evidence="1">Belongs to the multi antimicrobial extrusion (MATE) (TC 2.A.66.1) family.</text>
</comment>
<dbReference type="Pfam" id="PF01554">
    <property type="entry name" value="MatE"/>
    <property type="match status" value="2"/>
</dbReference>
<feature type="transmembrane region" description="Helical" evidence="2">
    <location>
        <begin position="287"/>
        <end position="308"/>
    </location>
</feature>
<dbReference type="NCBIfam" id="TIGR00797">
    <property type="entry name" value="matE"/>
    <property type="match status" value="1"/>
</dbReference>
<accession>A0AB34JGH2</accession>
<evidence type="ECO:0000313" key="4">
    <source>
        <dbReference type="Proteomes" id="UP001515480"/>
    </source>
</evidence>
<name>A0AB34JGH2_PRYPA</name>
<feature type="transmembrane region" description="Helical" evidence="2">
    <location>
        <begin position="67"/>
        <end position="89"/>
    </location>
</feature>
<evidence type="ECO:0008006" key="5">
    <source>
        <dbReference type="Google" id="ProtNLM"/>
    </source>
</evidence>
<keyword evidence="2" id="KW-1133">Transmembrane helix</keyword>
<dbReference type="GO" id="GO:0016020">
    <property type="term" value="C:membrane"/>
    <property type="evidence" value="ECO:0007669"/>
    <property type="project" value="InterPro"/>
</dbReference>
<sequence length="565" mass="59976">MGHTRDARPARRPLFREALRILTAIIAPTAFGNALEYLPVASGLAIVGRQPLSDARLAQELDAMMLARAYFNLVAMAPGFGVITALRTLCPQAVGARREDALPIYLQRAFLLILAMSAPAIALLLLSERILLLAGQPAELARLARPYCVRLIPQYFGCVGMSAIQRVYQALGYNWANTLICLVVCAAAPALQWLFVVQLEQGYLGAAVASAWYNLAYLCLQLPHLAFLGRASLFRPHVEALRLAGLREFVALTLPGFLMVCAEWWVLELAVLASGWLTPPALTIGAFSIASTVQALTLMAWIGLAVAASVEVGTHIGAADVPAARRAAACVLALGVAMASACAGCLLAWRHSIARLFTSSAPINELTARLLPFTGLIAVLDATSNTLGGVCSGLGLQRFAAASQLLGYYVVGIPIGVVLAFVVLHGERDGVFGLCTGTAAAMLTSSALVTITLLRHDWGLAADAAERRLSSNALADETSLSRMRKSAKCVRQVSVAPEEDAANLEACQPDISTGCGQLSDTEPTKKSCNNQSHKRFHSSRKAFCIGQANVGDSMPLRLAEDLACS</sequence>